<dbReference type="Proteomes" id="UP000320481">
    <property type="component" value="Unassembled WGS sequence"/>
</dbReference>
<dbReference type="Pfam" id="PF02668">
    <property type="entry name" value="TauD"/>
    <property type="match status" value="1"/>
</dbReference>
<evidence type="ECO:0000256" key="5">
    <source>
        <dbReference type="ARBA" id="ARBA00023004"/>
    </source>
</evidence>
<dbReference type="Gene3D" id="3.60.130.10">
    <property type="entry name" value="Clavaminate synthase-like"/>
    <property type="match status" value="1"/>
</dbReference>
<feature type="domain" description="TauD/TfdA-like" evidence="7">
    <location>
        <begin position="208"/>
        <end position="479"/>
    </location>
</feature>
<comment type="caution">
    <text evidence="8">The sequence shown here is derived from an EMBL/GenBank/DDBJ whole genome shotgun (WGS) entry which is preliminary data.</text>
</comment>
<dbReference type="InterPro" id="IPR051323">
    <property type="entry name" value="AtsK-like"/>
</dbReference>
<sequence length="486" mass="54862">MVLRLPLPRHLLRLPARHRPPGGGDARPARTRRQDARVHGDRAAGPRAHGQHLPSGAVPHARRRAGLPGDRQPLRRGRHQLAPARGLRRRPGPRGGPGLPGPAVRTGHARHHAGPPGGGGLRLAVHAGRQRGRPGRFRRRTRRASRFRRGRQNAVGGRRPRRRRNDLGHLRRVPGQRGLHARSGAGHDADHQHVHTGNEGRGLVARTKLGTHIGVVVDDYRLDPADPGLRDFVTELLLQHKVVFFKSQHLDRHTFVQVAKRLGRTEVHPFISEEEPVVHGISPFQPYHEYPEITGIYHDEKHTGNLNAWHSDLNWREVPTFGSILRAVQIPPRGGDTCWANMAAAYASLSDEVKEQLDGLRVVHDWMQIYFPAFDGNDEALARMREKYPAQSHPLVLTHPFTGEKSLFSNKVSGVRIEGVDEAESKRILDMVHLLAWRPEFQCRFKWEEGDVAIWDNLASQHYAVSDYWPHARKMERITLEGEPIK</sequence>
<dbReference type="InterPro" id="IPR042098">
    <property type="entry name" value="TauD-like_sf"/>
</dbReference>
<evidence type="ECO:0000256" key="3">
    <source>
        <dbReference type="ARBA" id="ARBA00022964"/>
    </source>
</evidence>
<evidence type="ECO:0000313" key="9">
    <source>
        <dbReference type="Proteomes" id="UP000320481"/>
    </source>
</evidence>
<name>A0A5C6IZT3_9ACTN</name>
<proteinExistence type="inferred from homology"/>
<dbReference type="EMBL" id="VOGW01000173">
    <property type="protein sequence ID" value="TWV34381.1"/>
    <property type="molecule type" value="Genomic_DNA"/>
</dbReference>
<accession>A0A5C6IZT3</accession>
<dbReference type="InterPro" id="IPR003819">
    <property type="entry name" value="TauD/TfdA-like"/>
</dbReference>
<feature type="region of interest" description="Disordered" evidence="6">
    <location>
        <begin position="13"/>
        <end position="167"/>
    </location>
</feature>
<evidence type="ECO:0000256" key="6">
    <source>
        <dbReference type="SAM" id="MobiDB-lite"/>
    </source>
</evidence>
<feature type="compositionally biased region" description="Basic and acidic residues" evidence="6">
    <location>
        <begin position="32"/>
        <end position="44"/>
    </location>
</feature>
<dbReference type="GO" id="GO:0005737">
    <property type="term" value="C:cytoplasm"/>
    <property type="evidence" value="ECO:0007669"/>
    <property type="project" value="TreeGrafter"/>
</dbReference>
<keyword evidence="9" id="KW-1185">Reference proteome</keyword>
<feature type="compositionally biased region" description="Basic residues" evidence="6">
    <location>
        <begin position="158"/>
        <end position="167"/>
    </location>
</feature>
<evidence type="ECO:0000256" key="4">
    <source>
        <dbReference type="ARBA" id="ARBA00023002"/>
    </source>
</evidence>
<evidence type="ECO:0000259" key="7">
    <source>
        <dbReference type="Pfam" id="PF02668"/>
    </source>
</evidence>
<evidence type="ECO:0000256" key="2">
    <source>
        <dbReference type="ARBA" id="ARBA00022723"/>
    </source>
</evidence>
<organism evidence="8 9">
    <name type="scientific">Streptomyces misionensis</name>
    <dbReference type="NCBI Taxonomy" id="67331"/>
    <lineage>
        <taxon>Bacteria</taxon>
        <taxon>Bacillati</taxon>
        <taxon>Actinomycetota</taxon>
        <taxon>Actinomycetes</taxon>
        <taxon>Kitasatosporales</taxon>
        <taxon>Streptomycetaceae</taxon>
        <taxon>Streptomyces</taxon>
    </lineage>
</organism>
<keyword evidence="5" id="KW-0408">Iron</keyword>
<keyword evidence="4" id="KW-0560">Oxidoreductase</keyword>
<protein>
    <recommendedName>
        <fullName evidence="7">TauD/TfdA-like domain-containing protein</fullName>
    </recommendedName>
</protein>
<feature type="compositionally biased region" description="Basic residues" evidence="6">
    <location>
        <begin position="128"/>
        <end position="151"/>
    </location>
</feature>
<gene>
    <name evidence="8" type="ORF">FRZ03_28610</name>
</gene>
<keyword evidence="2" id="KW-0479">Metal-binding</keyword>
<dbReference type="PANTHER" id="PTHR30468">
    <property type="entry name" value="ALPHA-KETOGLUTARATE-DEPENDENT SULFONATE DIOXYGENASE"/>
    <property type="match status" value="1"/>
</dbReference>
<dbReference type="SUPFAM" id="SSF51197">
    <property type="entry name" value="Clavaminate synthase-like"/>
    <property type="match status" value="1"/>
</dbReference>
<evidence type="ECO:0000313" key="8">
    <source>
        <dbReference type="EMBL" id="TWV34381.1"/>
    </source>
</evidence>
<evidence type="ECO:0000256" key="1">
    <source>
        <dbReference type="ARBA" id="ARBA00005896"/>
    </source>
</evidence>
<dbReference type="GO" id="GO:0016706">
    <property type="term" value="F:2-oxoglutarate-dependent dioxygenase activity"/>
    <property type="evidence" value="ECO:0007669"/>
    <property type="project" value="TreeGrafter"/>
</dbReference>
<keyword evidence="3" id="KW-0223">Dioxygenase</keyword>
<dbReference type="GO" id="GO:0046872">
    <property type="term" value="F:metal ion binding"/>
    <property type="evidence" value="ECO:0007669"/>
    <property type="project" value="UniProtKB-KW"/>
</dbReference>
<comment type="similarity">
    <text evidence="1">Belongs to the TfdA dioxygenase family.</text>
</comment>
<dbReference type="PANTHER" id="PTHR30468:SF1">
    <property type="entry name" value="ALPHA-KETOGLUTARATE-DEPENDENT SULFONATE DIOXYGENASE"/>
    <property type="match status" value="1"/>
</dbReference>
<dbReference type="AlphaFoldDB" id="A0A5C6IZT3"/>
<reference evidence="8" key="1">
    <citation type="journal article" date="2019" name="Microbiol. Resour. Announc.">
        <title>Draft Genomic Sequences of Streptomyces misionensis and Streptomyces albidoflavus, bacteria applied for phytopathogen biocontrol.</title>
        <authorList>
            <person name="Pylro V."/>
            <person name="Dias A."/>
            <person name="Andreote F."/>
            <person name="Varani A."/>
            <person name="Andreote C."/>
            <person name="Bernardo E."/>
            <person name="Martins T."/>
        </authorList>
    </citation>
    <scope>NUCLEOTIDE SEQUENCE [LARGE SCALE GENOMIC DNA]</scope>
    <source>
        <strain evidence="8">66</strain>
    </source>
</reference>